<feature type="domain" description="CENP-V/GFA" evidence="5">
    <location>
        <begin position="191"/>
        <end position="333"/>
    </location>
</feature>
<dbReference type="InterPro" id="IPR011057">
    <property type="entry name" value="Mss4-like_sf"/>
</dbReference>
<dbReference type="InterPro" id="IPR006913">
    <property type="entry name" value="CENP-V/GFA"/>
</dbReference>
<evidence type="ECO:0000256" key="2">
    <source>
        <dbReference type="ARBA" id="ARBA00022723"/>
    </source>
</evidence>
<reference evidence="6 7" key="1">
    <citation type="submission" date="2015-01" db="EMBL/GenBank/DDBJ databases">
        <title>The Genome Sequence of Cladophialophora immunda CBS83496.</title>
        <authorList>
            <consortium name="The Broad Institute Genomics Platform"/>
            <person name="Cuomo C."/>
            <person name="de Hoog S."/>
            <person name="Gorbushina A."/>
            <person name="Stielow B."/>
            <person name="Teixiera M."/>
            <person name="Abouelleil A."/>
            <person name="Chapman S.B."/>
            <person name="Priest M."/>
            <person name="Young S.K."/>
            <person name="Wortman J."/>
            <person name="Nusbaum C."/>
            <person name="Birren B."/>
        </authorList>
    </citation>
    <scope>NUCLEOTIDE SEQUENCE [LARGE SCALE GENOMIC DNA]</scope>
    <source>
        <strain evidence="6 7">CBS 83496</strain>
    </source>
</reference>
<keyword evidence="3" id="KW-0862">Zinc</keyword>
<dbReference type="RefSeq" id="XP_016244198.1">
    <property type="nucleotide sequence ID" value="XM_016397007.1"/>
</dbReference>
<comment type="similarity">
    <text evidence="1">Belongs to the Gfa family.</text>
</comment>
<dbReference type="EMBL" id="KN847045">
    <property type="protein sequence ID" value="KIW23982.1"/>
    <property type="molecule type" value="Genomic_DNA"/>
</dbReference>
<dbReference type="PROSITE" id="PS51891">
    <property type="entry name" value="CENP_V_GFA"/>
    <property type="match status" value="2"/>
</dbReference>
<evidence type="ECO:0000259" key="5">
    <source>
        <dbReference type="PROSITE" id="PS51891"/>
    </source>
</evidence>
<dbReference type="VEuPathDB" id="FungiDB:PV07_09722"/>
<keyword evidence="7" id="KW-1185">Reference proteome</keyword>
<dbReference type="GO" id="GO:0046872">
    <property type="term" value="F:metal ion binding"/>
    <property type="evidence" value="ECO:0007669"/>
    <property type="project" value="UniProtKB-KW"/>
</dbReference>
<dbReference type="PANTHER" id="PTHR33337">
    <property type="entry name" value="GFA DOMAIN-CONTAINING PROTEIN"/>
    <property type="match status" value="1"/>
</dbReference>
<protein>
    <recommendedName>
        <fullName evidence="5">CENP-V/GFA domain-containing protein</fullName>
    </recommendedName>
</protein>
<dbReference type="HOGENOM" id="CLU_038839_0_0_1"/>
<evidence type="ECO:0000256" key="3">
    <source>
        <dbReference type="ARBA" id="ARBA00022833"/>
    </source>
</evidence>
<accession>A0A0D2AGI5</accession>
<dbReference type="OrthoDB" id="5422068at2759"/>
<evidence type="ECO:0000313" key="6">
    <source>
        <dbReference type="EMBL" id="KIW23982.1"/>
    </source>
</evidence>
<dbReference type="GeneID" id="27348916"/>
<dbReference type="GO" id="GO:0016846">
    <property type="term" value="F:carbon-sulfur lyase activity"/>
    <property type="evidence" value="ECO:0007669"/>
    <property type="project" value="InterPro"/>
</dbReference>
<gene>
    <name evidence="6" type="ORF">PV07_09722</name>
</gene>
<dbReference type="Pfam" id="PF04828">
    <property type="entry name" value="GFA"/>
    <property type="match status" value="1"/>
</dbReference>
<organism evidence="6 7">
    <name type="scientific">Cladophialophora immunda</name>
    <dbReference type="NCBI Taxonomy" id="569365"/>
    <lineage>
        <taxon>Eukaryota</taxon>
        <taxon>Fungi</taxon>
        <taxon>Dikarya</taxon>
        <taxon>Ascomycota</taxon>
        <taxon>Pezizomycotina</taxon>
        <taxon>Eurotiomycetes</taxon>
        <taxon>Chaetothyriomycetidae</taxon>
        <taxon>Chaetothyriales</taxon>
        <taxon>Herpotrichiellaceae</taxon>
        <taxon>Cladophialophora</taxon>
    </lineage>
</organism>
<keyword evidence="4" id="KW-0456">Lyase</keyword>
<evidence type="ECO:0000256" key="4">
    <source>
        <dbReference type="ARBA" id="ARBA00023239"/>
    </source>
</evidence>
<dbReference type="AlphaFoldDB" id="A0A0D2AGI5"/>
<dbReference type="Proteomes" id="UP000054466">
    <property type="component" value="Unassembled WGS sequence"/>
</dbReference>
<keyword evidence="2" id="KW-0479">Metal-binding</keyword>
<evidence type="ECO:0000256" key="1">
    <source>
        <dbReference type="ARBA" id="ARBA00005495"/>
    </source>
</evidence>
<dbReference type="Gene3D" id="3.90.1590.10">
    <property type="entry name" value="glutathione-dependent formaldehyde- activating enzyme (gfa)"/>
    <property type="match status" value="2"/>
</dbReference>
<sequence>MSTQSSLTCHCGLVYEPSSLLADPTMPNERIMCHCNVCRHTTGSLGAWYLALNGPPSEQSLACTTGYKSSEKFTRYFCQKCGCNVFVRSETDGTWLACAGILERGTEDKEGLSQMNGQGNITKVMCHWYLDDTKDGGMAPFLTKLSGRDVPCYRTQPDVKDEDPLEERDLLQLQRTSLDPPSSAPERGRMLEVSCHCGECQLLIAPPPYTATSEGWYVPKKDRSKYYARFCCCRSCRLTLGFTLQPWAYIPPSQFFTLQNEPVVFGPQTKETVQIDKLKHYQSSESVIRSFCSVCGATIFYQSFDRPYIIDLSVGVVRSKIGNTMAGEWLDWDREIVSKRTEAVDEELVEAWLKK</sequence>
<dbReference type="PANTHER" id="PTHR33337:SF40">
    <property type="entry name" value="CENP-V_GFA DOMAIN-CONTAINING PROTEIN-RELATED"/>
    <property type="match status" value="1"/>
</dbReference>
<proteinExistence type="inferred from homology"/>
<feature type="domain" description="CENP-V/GFA" evidence="5">
    <location>
        <begin position="4"/>
        <end position="116"/>
    </location>
</feature>
<evidence type="ECO:0000313" key="7">
    <source>
        <dbReference type="Proteomes" id="UP000054466"/>
    </source>
</evidence>
<dbReference type="SUPFAM" id="SSF51316">
    <property type="entry name" value="Mss4-like"/>
    <property type="match status" value="2"/>
</dbReference>
<name>A0A0D2AGI5_9EURO</name>